<keyword evidence="1" id="KW-1133">Transmembrane helix</keyword>
<keyword evidence="1" id="KW-0472">Membrane</keyword>
<protein>
    <recommendedName>
        <fullName evidence="4">Transmembrane protein</fullName>
    </recommendedName>
</protein>
<dbReference type="Proteomes" id="UP000499080">
    <property type="component" value="Unassembled WGS sequence"/>
</dbReference>
<sequence>MKSKSQVNTTGFYVAICVQFVVKQLLLLTFGQQGKAQKDADFQAFICGFSLQKLKKCSFYAVVSLKPLITALLTTFLCAYGFLCARHSIKSKSQITLHTTGFYVAICVQFVVKQLLLLTFDQQGKAQKDADLQAFICELFFAKAENVHSVPSCLLNI</sequence>
<organism evidence="2 3">
    <name type="scientific">Araneus ventricosus</name>
    <name type="common">Orbweaver spider</name>
    <name type="synonym">Epeira ventricosa</name>
    <dbReference type="NCBI Taxonomy" id="182803"/>
    <lineage>
        <taxon>Eukaryota</taxon>
        <taxon>Metazoa</taxon>
        <taxon>Ecdysozoa</taxon>
        <taxon>Arthropoda</taxon>
        <taxon>Chelicerata</taxon>
        <taxon>Arachnida</taxon>
        <taxon>Araneae</taxon>
        <taxon>Araneomorphae</taxon>
        <taxon>Entelegynae</taxon>
        <taxon>Araneoidea</taxon>
        <taxon>Araneidae</taxon>
        <taxon>Araneus</taxon>
    </lineage>
</organism>
<keyword evidence="1" id="KW-0812">Transmembrane</keyword>
<gene>
    <name evidence="2" type="ORF">AVEN_162217_1</name>
</gene>
<proteinExistence type="predicted"/>
<name>A0A4Y2F131_ARAVE</name>
<dbReference type="EMBL" id="BGPR01000749">
    <property type="protein sequence ID" value="GBM34036.1"/>
    <property type="molecule type" value="Genomic_DNA"/>
</dbReference>
<dbReference type="AlphaFoldDB" id="A0A4Y2F131"/>
<evidence type="ECO:0000313" key="2">
    <source>
        <dbReference type="EMBL" id="GBM34036.1"/>
    </source>
</evidence>
<reference evidence="2 3" key="1">
    <citation type="journal article" date="2019" name="Sci. Rep.">
        <title>Orb-weaving spider Araneus ventricosus genome elucidates the spidroin gene catalogue.</title>
        <authorList>
            <person name="Kono N."/>
            <person name="Nakamura H."/>
            <person name="Ohtoshi R."/>
            <person name="Moran D.A.P."/>
            <person name="Shinohara A."/>
            <person name="Yoshida Y."/>
            <person name="Fujiwara M."/>
            <person name="Mori M."/>
            <person name="Tomita M."/>
            <person name="Arakawa K."/>
        </authorList>
    </citation>
    <scope>NUCLEOTIDE SEQUENCE [LARGE SCALE GENOMIC DNA]</scope>
</reference>
<comment type="caution">
    <text evidence="2">The sequence shown here is derived from an EMBL/GenBank/DDBJ whole genome shotgun (WGS) entry which is preliminary data.</text>
</comment>
<feature type="transmembrane region" description="Helical" evidence="1">
    <location>
        <begin position="102"/>
        <end position="120"/>
    </location>
</feature>
<feature type="transmembrane region" description="Helical" evidence="1">
    <location>
        <begin position="59"/>
        <end position="82"/>
    </location>
</feature>
<evidence type="ECO:0008006" key="4">
    <source>
        <dbReference type="Google" id="ProtNLM"/>
    </source>
</evidence>
<accession>A0A4Y2F131</accession>
<evidence type="ECO:0000313" key="3">
    <source>
        <dbReference type="Proteomes" id="UP000499080"/>
    </source>
</evidence>
<evidence type="ECO:0000256" key="1">
    <source>
        <dbReference type="SAM" id="Phobius"/>
    </source>
</evidence>
<keyword evidence="3" id="KW-1185">Reference proteome</keyword>